<dbReference type="InterPro" id="IPR006200">
    <property type="entry name" value="LexA"/>
</dbReference>
<feature type="domain" description="Peptidase S24/S26A/S26B/S26C" evidence="13">
    <location>
        <begin position="71"/>
        <end position="184"/>
    </location>
</feature>
<evidence type="ECO:0000313" key="15">
    <source>
        <dbReference type="EMBL" id="CRH06175.1"/>
    </source>
</evidence>
<accession>A0A1S7LGW0</accession>
<dbReference type="FunFam" id="2.10.109.10:FF:000001">
    <property type="entry name" value="LexA repressor"/>
    <property type="match status" value="1"/>
</dbReference>
<dbReference type="AlphaFoldDB" id="A0A1S7LGW0"/>
<keyword evidence="9" id="KW-0804">Transcription</keyword>
<keyword evidence="2" id="KW-0678">Repressor</keyword>
<dbReference type="Gene3D" id="2.10.109.10">
    <property type="entry name" value="Umud Fragment, subunit A"/>
    <property type="match status" value="1"/>
</dbReference>
<dbReference type="InterPro" id="IPR006199">
    <property type="entry name" value="LexA_DNA-bd_dom"/>
</dbReference>
<evidence type="ECO:0000256" key="7">
    <source>
        <dbReference type="ARBA" id="ARBA00023015"/>
    </source>
</evidence>
<dbReference type="GO" id="GO:0006260">
    <property type="term" value="P:DNA replication"/>
    <property type="evidence" value="ECO:0007669"/>
    <property type="project" value="UniProtKB-KW"/>
</dbReference>
<evidence type="ECO:0000256" key="1">
    <source>
        <dbReference type="ARBA" id="ARBA00007484"/>
    </source>
</evidence>
<keyword evidence="8" id="KW-0238">DNA-binding</keyword>
<dbReference type="InterPro" id="IPR050077">
    <property type="entry name" value="LexA_repressor"/>
</dbReference>
<sequence length="196" mass="21487">MMDAIQAFMDEHGISPTVQELADALEIKGATVHEQLRKLVEKGYLRRMPRKARSLEIIQRDAQPTQLVPVPIVGKVAAGFPILAQENVVGEVLMESNVARGRCFALEVQGDSMIEAEIHEGDLLIVRQQPLAENGDIVVALLGEEATVKRLFISGEQIELRPANSAYAPIEIAPDDELKILGKVLAVRGQTKSFDN</sequence>
<evidence type="ECO:0000256" key="6">
    <source>
        <dbReference type="ARBA" id="ARBA00022813"/>
    </source>
</evidence>
<keyword evidence="3" id="KW-0235">DNA replication</keyword>
<dbReference type="Gene3D" id="1.10.10.10">
    <property type="entry name" value="Winged helix-like DNA-binding domain superfamily/Winged helix DNA-binding domain"/>
    <property type="match status" value="1"/>
</dbReference>
<feature type="domain" description="LexA repressor DNA-binding" evidence="14">
    <location>
        <begin position="2"/>
        <end position="53"/>
    </location>
</feature>
<dbReference type="InterPro" id="IPR036388">
    <property type="entry name" value="WH-like_DNA-bd_sf"/>
</dbReference>
<dbReference type="GO" id="GO:0006281">
    <property type="term" value="P:DNA repair"/>
    <property type="evidence" value="ECO:0007669"/>
    <property type="project" value="UniProtKB-KW"/>
</dbReference>
<evidence type="ECO:0000256" key="4">
    <source>
        <dbReference type="ARBA" id="ARBA00022763"/>
    </source>
</evidence>
<keyword evidence="5 12" id="KW-0378">Hydrolase</keyword>
<dbReference type="PRINTS" id="PR00726">
    <property type="entry name" value="LEXASERPTASE"/>
</dbReference>
<dbReference type="GO" id="GO:0009432">
    <property type="term" value="P:SOS response"/>
    <property type="evidence" value="ECO:0007669"/>
    <property type="project" value="UniProtKB-KW"/>
</dbReference>
<dbReference type="InterPro" id="IPR039418">
    <property type="entry name" value="LexA-like"/>
</dbReference>
<dbReference type="GO" id="GO:0004252">
    <property type="term" value="F:serine-type endopeptidase activity"/>
    <property type="evidence" value="ECO:0007669"/>
    <property type="project" value="InterPro"/>
</dbReference>
<evidence type="ECO:0000256" key="8">
    <source>
        <dbReference type="ARBA" id="ARBA00023125"/>
    </source>
</evidence>
<keyword evidence="10" id="KW-0234">DNA repair</keyword>
<dbReference type="GO" id="GO:0006508">
    <property type="term" value="P:proteolysis"/>
    <property type="evidence" value="ECO:0007669"/>
    <property type="project" value="InterPro"/>
</dbReference>
<dbReference type="SUPFAM" id="SSF51306">
    <property type="entry name" value="LexA/Signal peptidase"/>
    <property type="match status" value="1"/>
</dbReference>
<dbReference type="GO" id="GO:0045892">
    <property type="term" value="P:negative regulation of DNA-templated transcription"/>
    <property type="evidence" value="ECO:0007669"/>
    <property type="project" value="InterPro"/>
</dbReference>
<dbReference type="Pfam" id="PF01726">
    <property type="entry name" value="LexA_DNA_bind"/>
    <property type="match status" value="1"/>
</dbReference>
<keyword evidence="11" id="KW-0742">SOS response</keyword>
<evidence type="ECO:0000259" key="13">
    <source>
        <dbReference type="Pfam" id="PF00717"/>
    </source>
</evidence>
<name>A0A1S7LGW0_MAGMO</name>
<evidence type="ECO:0000256" key="2">
    <source>
        <dbReference type="ARBA" id="ARBA00022491"/>
    </source>
</evidence>
<dbReference type="Pfam" id="PF00717">
    <property type="entry name" value="Peptidase_S24"/>
    <property type="match status" value="1"/>
</dbReference>
<keyword evidence="7" id="KW-0805">Transcription regulation</keyword>
<evidence type="ECO:0000256" key="5">
    <source>
        <dbReference type="ARBA" id="ARBA00022801"/>
    </source>
</evidence>
<dbReference type="CDD" id="cd06529">
    <property type="entry name" value="S24_LexA-like"/>
    <property type="match status" value="1"/>
</dbReference>
<dbReference type="InterPro" id="IPR036286">
    <property type="entry name" value="LexA/Signal_pep-like_sf"/>
</dbReference>
<evidence type="ECO:0000256" key="3">
    <source>
        <dbReference type="ARBA" id="ARBA00022705"/>
    </source>
</evidence>
<dbReference type="EMBL" id="LO017727">
    <property type="protein sequence ID" value="CRH06175.1"/>
    <property type="molecule type" value="Genomic_DNA"/>
</dbReference>
<keyword evidence="6 12" id="KW-0068">Autocatalytic cleavage</keyword>
<evidence type="ECO:0000256" key="9">
    <source>
        <dbReference type="ARBA" id="ARBA00023163"/>
    </source>
</evidence>
<dbReference type="InterPro" id="IPR036390">
    <property type="entry name" value="WH_DNA-bd_sf"/>
</dbReference>
<dbReference type="InterPro" id="IPR015927">
    <property type="entry name" value="Peptidase_S24_S26A/B/C"/>
</dbReference>
<protein>
    <submittedName>
        <fullName evidence="15">LexA repressor</fullName>
    </submittedName>
</protein>
<dbReference type="GO" id="GO:0003677">
    <property type="term" value="F:DNA binding"/>
    <property type="evidence" value="ECO:0007669"/>
    <property type="project" value="UniProtKB-KW"/>
</dbReference>
<dbReference type="NCBIfam" id="TIGR00498">
    <property type="entry name" value="lexA"/>
    <property type="match status" value="1"/>
</dbReference>
<evidence type="ECO:0000256" key="10">
    <source>
        <dbReference type="ARBA" id="ARBA00023204"/>
    </source>
</evidence>
<evidence type="ECO:0000256" key="12">
    <source>
        <dbReference type="RuleBase" id="RU003991"/>
    </source>
</evidence>
<dbReference type="InterPro" id="IPR006197">
    <property type="entry name" value="Peptidase_S24_LexA"/>
</dbReference>
<proteinExistence type="inferred from homology"/>
<evidence type="ECO:0000256" key="11">
    <source>
        <dbReference type="ARBA" id="ARBA00023236"/>
    </source>
</evidence>
<dbReference type="PANTHER" id="PTHR33516">
    <property type="entry name" value="LEXA REPRESSOR"/>
    <property type="match status" value="1"/>
</dbReference>
<comment type="similarity">
    <text evidence="1 12">Belongs to the peptidase S24 family.</text>
</comment>
<evidence type="ECO:0000259" key="14">
    <source>
        <dbReference type="Pfam" id="PF01726"/>
    </source>
</evidence>
<keyword evidence="4" id="KW-0227">DNA damage</keyword>
<dbReference type="PANTHER" id="PTHR33516:SF2">
    <property type="entry name" value="LEXA REPRESSOR-RELATED"/>
    <property type="match status" value="1"/>
</dbReference>
<organism evidence="15">
    <name type="scientific">Magnetococcus massalia (strain MO-1)</name>
    <dbReference type="NCBI Taxonomy" id="451514"/>
    <lineage>
        <taxon>Bacteria</taxon>
        <taxon>Pseudomonadati</taxon>
        <taxon>Pseudomonadota</taxon>
        <taxon>Magnetococcia</taxon>
        <taxon>Magnetococcales</taxon>
        <taxon>Magnetococcaceae</taxon>
        <taxon>Magnetococcus</taxon>
    </lineage>
</organism>
<reference evidence="15" key="1">
    <citation type="submission" date="2015-04" db="EMBL/GenBank/DDBJ databases">
        <authorList>
            <person name="Syromyatnikov M.Y."/>
            <person name="Popov V.N."/>
        </authorList>
    </citation>
    <scope>NUCLEOTIDE SEQUENCE</scope>
    <source>
        <strain evidence="15">MO-1</strain>
    </source>
</reference>
<gene>
    <name evidence="15" type="primary">lexA</name>
    <name evidence="15" type="ORF">MAGMO_2002</name>
</gene>
<dbReference type="SUPFAM" id="SSF46785">
    <property type="entry name" value="Winged helix' DNA-binding domain"/>
    <property type="match status" value="1"/>
</dbReference>